<feature type="compositionally biased region" description="Basic and acidic residues" evidence="5">
    <location>
        <begin position="393"/>
        <end position="403"/>
    </location>
</feature>
<feature type="domain" description="OmpA-like" evidence="6">
    <location>
        <begin position="311"/>
        <end position="426"/>
    </location>
</feature>
<dbReference type="InterPro" id="IPR006690">
    <property type="entry name" value="OMPA-like_CS"/>
</dbReference>
<sequence length="426" mass="46841">MKYFLFTLLFAIAGGSIAEAQILERLGKKVKRKVEERIDRKTGEAVDKGLDKVEEAAEGNGKEAGEDKVNEGQPDGAGQANAGEDKEAAVNAAGEFAVYSKFDFLPGESLLFYDDFSADNTGDFPARWNTSGSGEVVSLGGQSGKWLKVPDNTTSFPETGKTLPENFTVEFDLFYPSGSTRPPVTFGFSESANPAKEGLKGGKLFYFRIDHFLDKVGYSTSLYSGRETNKEYFTNKAAGKPIRVSISVNKQRIRLYLDHEKLFDLPRAFEPATLRNNFHFRAGEIIPAPKESFYIANLRIAETGEDARSKLITEGRWTTTGIHFDVNSARVQPESYGVLKEIASVLQENADVRVQIIGHTDADGPEELNLKLSQERATSVKAVLASEFGILPERMETGGKGESDPVAPNDGPEGRAQNRRVEFIKQ</sequence>
<feature type="region of interest" description="Disordered" evidence="5">
    <location>
        <begin position="57"/>
        <end position="84"/>
    </location>
</feature>
<evidence type="ECO:0000313" key="8">
    <source>
        <dbReference type="Proteomes" id="UP000295807"/>
    </source>
</evidence>
<reference evidence="7 8" key="1">
    <citation type="submission" date="2019-03" db="EMBL/GenBank/DDBJ databases">
        <title>Genomic Encyclopedia of Type Strains, Phase IV (KMG-IV): sequencing the most valuable type-strain genomes for metagenomic binning, comparative biology and taxonomic classification.</title>
        <authorList>
            <person name="Goeker M."/>
        </authorList>
    </citation>
    <scope>NUCLEOTIDE SEQUENCE [LARGE SCALE GENOMIC DNA]</scope>
    <source>
        <strain evidence="7 8">DSM 21100</strain>
    </source>
</reference>
<comment type="subcellular location">
    <subcellularLocation>
        <location evidence="1">Cell outer membrane</location>
    </subcellularLocation>
</comment>
<dbReference type="InterPro" id="IPR006664">
    <property type="entry name" value="OMP_bac"/>
</dbReference>
<dbReference type="CDD" id="cd07185">
    <property type="entry name" value="OmpA_C-like"/>
    <property type="match status" value="1"/>
</dbReference>
<dbReference type="InterPro" id="IPR006665">
    <property type="entry name" value="OmpA-like"/>
</dbReference>
<evidence type="ECO:0000256" key="4">
    <source>
        <dbReference type="PROSITE-ProRule" id="PRU00473"/>
    </source>
</evidence>
<feature type="compositionally biased region" description="Basic and acidic residues" evidence="5">
    <location>
        <begin position="57"/>
        <end position="70"/>
    </location>
</feature>
<gene>
    <name evidence="7" type="ORF">EDD80_101452</name>
</gene>
<dbReference type="Gene3D" id="3.30.1330.60">
    <property type="entry name" value="OmpA-like domain"/>
    <property type="match status" value="1"/>
</dbReference>
<dbReference type="OrthoDB" id="9800869at2"/>
<dbReference type="InterPro" id="IPR050330">
    <property type="entry name" value="Bact_OuterMem_StrucFunc"/>
</dbReference>
<name>A0A4R3L1G3_9SPHI</name>
<dbReference type="RefSeq" id="WP_132127695.1">
    <property type="nucleotide sequence ID" value="NZ_CP042432.1"/>
</dbReference>
<dbReference type="InterPro" id="IPR036737">
    <property type="entry name" value="OmpA-like_sf"/>
</dbReference>
<dbReference type="AlphaFoldDB" id="A0A4R3L1G3"/>
<evidence type="ECO:0000256" key="2">
    <source>
        <dbReference type="ARBA" id="ARBA00023136"/>
    </source>
</evidence>
<evidence type="ECO:0000313" key="7">
    <source>
        <dbReference type="EMBL" id="TCS90252.1"/>
    </source>
</evidence>
<proteinExistence type="predicted"/>
<dbReference type="PANTHER" id="PTHR30329">
    <property type="entry name" value="STATOR ELEMENT OF FLAGELLAR MOTOR COMPLEX"/>
    <property type="match status" value="1"/>
</dbReference>
<comment type="caution">
    <text evidence="7">The sequence shown here is derived from an EMBL/GenBank/DDBJ whole genome shotgun (WGS) entry which is preliminary data.</text>
</comment>
<evidence type="ECO:0000259" key="6">
    <source>
        <dbReference type="PROSITE" id="PS51123"/>
    </source>
</evidence>
<keyword evidence="8" id="KW-1185">Reference proteome</keyword>
<accession>A0A4R3L1G3</accession>
<feature type="region of interest" description="Disordered" evidence="5">
    <location>
        <begin position="392"/>
        <end position="426"/>
    </location>
</feature>
<dbReference type="EMBL" id="SMAD01000001">
    <property type="protein sequence ID" value="TCS90252.1"/>
    <property type="molecule type" value="Genomic_DNA"/>
</dbReference>
<evidence type="ECO:0000256" key="3">
    <source>
        <dbReference type="ARBA" id="ARBA00023237"/>
    </source>
</evidence>
<dbReference type="PRINTS" id="PR01021">
    <property type="entry name" value="OMPADOMAIN"/>
</dbReference>
<evidence type="ECO:0000256" key="1">
    <source>
        <dbReference type="ARBA" id="ARBA00004442"/>
    </source>
</evidence>
<organism evidence="7 8">
    <name type="scientific">Anseongella ginsenosidimutans</name>
    <dbReference type="NCBI Taxonomy" id="496056"/>
    <lineage>
        <taxon>Bacteria</taxon>
        <taxon>Pseudomonadati</taxon>
        <taxon>Bacteroidota</taxon>
        <taxon>Sphingobacteriia</taxon>
        <taxon>Sphingobacteriales</taxon>
        <taxon>Sphingobacteriaceae</taxon>
        <taxon>Anseongella</taxon>
    </lineage>
</organism>
<dbReference type="PROSITE" id="PS01068">
    <property type="entry name" value="OMPA_1"/>
    <property type="match status" value="1"/>
</dbReference>
<dbReference type="GO" id="GO:0009279">
    <property type="term" value="C:cell outer membrane"/>
    <property type="evidence" value="ECO:0007669"/>
    <property type="project" value="UniProtKB-SubCell"/>
</dbReference>
<keyword evidence="2 4" id="KW-0472">Membrane</keyword>
<protein>
    <submittedName>
        <fullName evidence="7">OmpA family protein</fullName>
    </submittedName>
</protein>
<dbReference type="PROSITE" id="PS51123">
    <property type="entry name" value="OMPA_2"/>
    <property type="match status" value="1"/>
</dbReference>
<keyword evidence="3" id="KW-0998">Cell outer membrane</keyword>
<dbReference type="PANTHER" id="PTHR30329:SF21">
    <property type="entry name" value="LIPOPROTEIN YIAD-RELATED"/>
    <property type="match status" value="1"/>
</dbReference>
<dbReference type="SUPFAM" id="SSF103088">
    <property type="entry name" value="OmpA-like"/>
    <property type="match status" value="1"/>
</dbReference>
<dbReference type="Pfam" id="PF00691">
    <property type="entry name" value="OmpA"/>
    <property type="match status" value="1"/>
</dbReference>
<evidence type="ECO:0000256" key="5">
    <source>
        <dbReference type="SAM" id="MobiDB-lite"/>
    </source>
</evidence>
<dbReference type="Proteomes" id="UP000295807">
    <property type="component" value="Unassembled WGS sequence"/>
</dbReference>